<reference evidence="4 5" key="1">
    <citation type="journal article" date="2020" name="Nat. Food">
        <title>A phased Vanilla planifolia genome enables genetic improvement of flavour and production.</title>
        <authorList>
            <person name="Hasing T."/>
            <person name="Tang H."/>
            <person name="Brym M."/>
            <person name="Khazi F."/>
            <person name="Huang T."/>
            <person name="Chambers A.H."/>
        </authorList>
    </citation>
    <scope>NUCLEOTIDE SEQUENCE [LARGE SCALE GENOMIC DNA]</scope>
    <source>
        <tissue evidence="4">Leaf</tissue>
    </source>
</reference>
<feature type="region of interest" description="Disordered" evidence="2">
    <location>
        <begin position="1"/>
        <end position="28"/>
    </location>
</feature>
<protein>
    <recommendedName>
        <fullName evidence="3">CCHC-type domain-containing protein</fullName>
    </recommendedName>
</protein>
<comment type="caution">
    <text evidence="4">The sequence shown here is derived from an EMBL/GenBank/DDBJ whole genome shotgun (WGS) entry which is preliminary data.</text>
</comment>
<name>A0A835QCM6_VANPL</name>
<dbReference type="Pfam" id="PF14392">
    <property type="entry name" value="zf-CCHC_4"/>
    <property type="match status" value="1"/>
</dbReference>
<dbReference type="PANTHER" id="PTHR31286:SF99">
    <property type="entry name" value="DUF4283 DOMAIN-CONTAINING PROTEIN"/>
    <property type="match status" value="1"/>
</dbReference>
<proteinExistence type="predicted"/>
<organism evidence="4 5">
    <name type="scientific">Vanilla planifolia</name>
    <name type="common">Vanilla</name>
    <dbReference type="NCBI Taxonomy" id="51239"/>
    <lineage>
        <taxon>Eukaryota</taxon>
        <taxon>Viridiplantae</taxon>
        <taxon>Streptophyta</taxon>
        <taxon>Embryophyta</taxon>
        <taxon>Tracheophyta</taxon>
        <taxon>Spermatophyta</taxon>
        <taxon>Magnoliopsida</taxon>
        <taxon>Liliopsida</taxon>
        <taxon>Asparagales</taxon>
        <taxon>Orchidaceae</taxon>
        <taxon>Vanilloideae</taxon>
        <taxon>Vanilleae</taxon>
        <taxon>Vanilla</taxon>
    </lineage>
</organism>
<feature type="region of interest" description="Disordered" evidence="2">
    <location>
        <begin position="563"/>
        <end position="590"/>
    </location>
</feature>
<dbReference type="InterPro" id="IPR040256">
    <property type="entry name" value="At4g02000-like"/>
</dbReference>
<dbReference type="GO" id="GO:0003676">
    <property type="term" value="F:nucleic acid binding"/>
    <property type="evidence" value="ECO:0007669"/>
    <property type="project" value="InterPro"/>
</dbReference>
<dbReference type="EMBL" id="JADCNL010000008">
    <property type="protein sequence ID" value="KAG0470660.1"/>
    <property type="molecule type" value="Genomic_DNA"/>
</dbReference>
<dbReference type="Proteomes" id="UP000636800">
    <property type="component" value="Unassembled WGS sequence"/>
</dbReference>
<dbReference type="InterPro" id="IPR025558">
    <property type="entry name" value="DUF4283"/>
</dbReference>
<dbReference type="PROSITE" id="PS50158">
    <property type="entry name" value="ZF_CCHC"/>
    <property type="match status" value="1"/>
</dbReference>
<keyword evidence="1" id="KW-0862">Zinc</keyword>
<keyword evidence="5" id="KW-1185">Reference proteome</keyword>
<dbReference type="InterPro" id="IPR001878">
    <property type="entry name" value="Znf_CCHC"/>
</dbReference>
<dbReference type="GO" id="GO:0008270">
    <property type="term" value="F:zinc ion binding"/>
    <property type="evidence" value="ECO:0007669"/>
    <property type="project" value="UniProtKB-KW"/>
</dbReference>
<accession>A0A835QCM6</accession>
<sequence length="652" mass="70608">MAGTKAKKSNKKPKHGVSSSPARADVHNDGCDACVAEGSDGKIDMSTDSGECSSNAATMSRVAASCRDEGESTHFADVVTLGGSNVLPGDEGLAHDVVRDGACGESCKEARDEDVMVMPRGCSSDPCRDMPMQFDVHDAATQRQDAVIGVVNNAETMPKVSFKDALTANNNASMGGVMSLVRPALIDIKDRAASTPSYLVDDAIIMSAEASMRRRDFHQHDLVGRVFGNSLPFHVIVRLLMRRWGHLKNFRILDLSAGCFCLHFESTEDRNSIWLNGPWQVAGQAMGLDVWTPNFRPSTNSAMHAPVWVRFPALPLLYWDTENIIRIAKSIGDPILLDGWTGDLQRSTYARVCVRMDLSKPLKPGMWLTGDLGRTFQPFKYEGLPQLCFSCGRVGHHSHQCNNGVAQPARSTPRPMPSVAAAGMSVPVALTVHDAGSLQAQVRSSQPAPSRVQVHASVSSGASAHAPVPSVCAGVSVPAVSNMPNESVIPAQMGCDVVELTDNLVKEMPPSTVTQDCLNNDDGAMRESLCPWMIVQPRRRNQPAAVRRGQVIRPDALASRVVPRRPGSFDGRGRHNSRRSVTTVRGRETTRRCRVRETSTDRGYNAETSRIAQVGNGTNAVSVDIKGKAIMPDDNQDGVGDTVHYVTQHVRY</sequence>
<feature type="domain" description="CCHC-type" evidence="3">
    <location>
        <begin position="388"/>
        <end position="401"/>
    </location>
</feature>
<evidence type="ECO:0000256" key="1">
    <source>
        <dbReference type="PROSITE-ProRule" id="PRU00047"/>
    </source>
</evidence>
<evidence type="ECO:0000259" key="3">
    <source>
        <dbReference type="PROSITE" id="PS50158"/>
    </source>
</evidence>
<evidence type="ECO:0000256" key="2">
    <source>
        <dbReference type="SAM" id="MobiDB-lite"/>
    </source>
</evidence>
<dbReference type="Pfam" id="PF14111">
    <property type="entry name" value="DUF4283"/>
    <property type="match status" value="1"/>
</dbReference>
<dbReference type="AlphaFoldDB" id="A0A835QCM6"/>
<dbReference type="PANTHER" id="PTHR31286">
    <property type="entry name" value="GLYCINE-RICH CELL WALL STRUCTURAL PROTEIN 1.8-LIKE"/>
    <property type="match status" value="1"/>
</dbReference>
<evidence type="ECO:0000313" key="5">
    <source>
        <dbReference type="Proteomes" id="UP000636800"/>
    </source>
</evidence>
<evidence type="ECO:0000313" key="4">
    <source>
        <dbReference type="EMBL" id="KAG0470660.1"/>
    </source>
</evidence>
<keyword evidence="1" id="KW-0479">Metal-binding</keyword>
<gene>
    <name evidence="4" type="ORF">HPP92_017360</name>
</gene>
<feature type="compositionally biased region" description="Basic residues" evidence="2">
    <location>
        <begin position="1"/>
        <end position="15"/>
    </location>
</feature>
<dbReference type="InterPro" id="IPR025836">
    <property type="entry name" value="Zn_knuckle_CX2CX4HX4C"/>
</dbReference>
<keyword evidence="1" id="KW-0863">Zinc-finger</keyword>